<keyword evidence="4" id="KW-0255">Endonuclease</keyword>
<dbReference type="InterPro" id="IPR025745">
    <property type="entry name" value="Mrr-like_N_dom"/>
</dbReference>
<feature type="domain" description="Restriction endonuclease type IV Mrr" evidence="2">
    <location>
        <begin position="160"/>
        <end position="278"/>
    </location>
</feature>
<keyword evidence="4" id="KW-0378">Hydrolase</keyword>
<dbReference type="AlphaFoldDB" id="A0A5C7FHR3"/>
<dbReference type="Proteomes" id="UP000321907">
    <property type="component" value="Unassembled WGS sequence"/>
</dbReference>
<feature type="region of interest" description="Disordered" evidence="1">
    <location>
        <begin position="100"/>
        <end position="126"/>
    </location>
</feature>
<keyword evidence="5" id="KW-1185">Reference proteome</keyword>
<dbReference type="PANTHER" id="PTHR30015">
    <property type="entry name" value="MRR RESTRICTION SYSTEM PROTEIN"/>
    <property type="match status" value="1"/>
</dbReference>
<dbReference type="InterPro" id="IPR011856">
    <property type="entry name" value="tRNA_endonuc-like_dom_sf"/>
</dbReference>
<dbReference type="InterPro" id="IPR052906">
    <property type="entry name" value="Type_IV_Methyl-Rstrct_Enzyme"/>
</dbReference>
<evidence type="ECO:0000313" key="5">
    <source>
        <dbReference type="Proteomes" id="UP000321907"/>
    </source>
</evidence>
<dbReference type="InterPro" id="IPR007560">
    <property type="entry name" value="Restrct_endonuc_IV_Mrr"/>
</dbReference>
<keyword evidence="4" id="KW-0540">Nuclease</keyword>
<dbReference type="GO" id="GO:0003677">
    <property type="term" value="F:DNA binding"/>
    <property type="evidence" value="ECO:0007669"/>
    <property type="project" value="InterPro"/>
</dbReference>
<dbReference type="OrthoDB" id="9803736at2"/>
<evidence type="ECO:0000259" key="3">
    <source>
        <dbReference type="Pfam" id="PF14338"/>
    </source>
</evidence>
<sequence>MPIPKHDDIRIPALELLKTREELKLKEFEAPLAEQFSLTSEEVAEQYESGNGHIFYDRISWALSYLNMAGLVEKPRRGIYRLSETGKKLIETPQKVNPYIDKQVNKRKSKSSKSDKTTTQKIAFTEPSSELTPQEKLYRSFTEIRKSIYQDILSTILSKSPIEFEKLVVMLLQAMGYGGEIKNSGLVTKYSNDGGIDGIIKEDILGLGRIHIQAKRYKLDSGVGREAIQSFVGALAVAQSNKGVFITTSYFTKAALDYAESLNGSTTVVLIDGEKLSQYIYDFDLGMQIDQVIKIKKLDTDFWDSMQDRTDK</sequence>
<protein>
    <submittedName>
        <fullName evidence="4">Restriction endonuclease</fullName>
    </submittedName>
</protein>
<dbReference type="Pfam" id="PF04471">
    <property type="entry name" value="Mrr_cat"/>
    <property type="match status" value="1"/>
</dbReference>
<dbReference type="Gene3D" id="3.40.1350.10">
    <property type="match status" value="1"/>
</dbReference>
<evidence type="ECO:0000313" key="4">
    <source>
        <dbReference type="EMBL" id="TXF90657.1"/>
    </source>
</evidence>
<comment type="caution">
    <text evidence="4">The sequence shown here is derived from an EMBL/GenBank/DDBJ whole genome shotgun (WGS) entry which is preliminary data.</text>
</comment>
<name>A0A5C7FHR3_9BACT</name>
<dbReference type="RefSeq" id="WP_147929829.1">
    <property type="nucleotide sequence ID" value="NZ_VOXD01000006.1"/>
</dbReference>
<accession>A0A5C7FHR3</accession>
<dbReference type="EMBL" id="VOXD01000006">
    <property type="protein sequence ID" value="TXF90657.1"/>
    <property type="molecule type" value="Genomic_DNA"/>
</dbReference>
<dbReference type="Pfam" id="PF14338">
    <property type="entry name" value="Mrr_N"/>
    <property type="match status" value="1"/>
</dbReference>
<dbReference type="GO" id="GO:0015666">
    <property type="term" value="F:restriction endodeoxyribonuclease activity"/>
    <property type="evidence" value="ECO:0007669"/>
    <property type="project" value="TreeGrafter"/>
</dbReference>
<evidence type="ECO:0000259" key="2">
    <source>
        <dbReference type="Pfam" id="PF04471"/>
    </source>
</evidence>
<dbReference type="InterPro" id="IPR011335">
    <property type="entry name" value="Restrct_endonuc-II-like"/>
</dbReference>
<feature type="domain" description="Restriction system protein Mrr-like N-terminal" evidence="3">
    <location>
        <begin position="9"/>
        <end position="91"/>
    </location>
</feature>
<dbReference type="GO" id="GO:0009307">
    <property type="term" value="P:DNA restriction-modification system"/>
    <property type="evidence" value="ECO:0007669"/>
    <property type="project" value="InterPro"/>
</dbReference>
<organism evidence="4 5">
    <name type="scientific">Neolewinella aurantiaca</name>
    <dbReference type="NCBI Taxonomy" id="2602767"/>
    <lineage>
        <taxon>Bacteria</taxon>
        <taxon>Pseudomonadati</taxon>
        <taxon>Bacteroidota</taxon>
        <taxon>Saprospiria</taxon>
        <taxon>Saprospirales</taxon>
        <taxon>Lewinellaceae</taxon>
        <taxon>Neolewinella</taxon>
    </lineage>
</organism>
<dbReference type="PANTHER" id="PTHR30015:SF7">
    <property type="entry name" value="TYPE IV METHYL-DIRECTED RESTRICTION ENZYME ECOKMRR"/>
    <property type="match status" value="1"/>
</dbReference>
<reference evidence="4 5" key="1">
    <citation type="submission" date="2019-08" db="EMBL/GenBank/DDBJ databases">
        <title>Lewinella sp. strain SSH13 Genome sequencing and assembly.</title>
        <authorList>
            <person name="Kim I."/>
        </authorList>
    </citation>
    <scope>NUCLEOTIDE SEQUENCE [LARGE SCALE GENOMIC DNA]</scope>
    <source>
        <strain evidence="4 5">SSH13</strain>
    </source>
</reference>
<evidence type="ECO:0000256" key="1">
    <source>
        <dbReference type="SAM" id="MobiDB-lite"/>
    </source>
</evidence>
<gene>
    <name evidence="4" type="ORF">FUA23_06060</name>
</gene>
<dbReference type="SUPFAM" id="SSF52980">
    <property type="entry name" value="Restriction endonuclease-like"/>
    <property type="match status" value="1"/>
</dbReference>
<proteinExistence type="predicted"/>